<proteinExistence type="predicted"/>
<feature type="transmembrane region" description="Helical" evidence="1">
    <location>
        <begin position="346"/>
        <end position="366"/>
    </location>
</feature>
<dbReference type="PANTHER" id="PTHR35342:SF5">
    <property type="entry name" value="TRICARBOXYLIC TRANSPORT PROTEIN"/>
    <property type="match status" value="1"/>
</dbReference>
<feature type="transmembrane region" description="Helical" evidence="1">
    <location>
        <begin position="378"/>
        <end position="397"/>
    </location>
</feature>
<evidence type="ECO:0000313" key="4">
    <source>
        <dbReference type="Proteomes" id="UP001428774"/>
    </source>
</evidence>
<dbReference type="Pfam" id="PF01970">
    <property type="entry name" value="TctA"/>
    <property type="match status" value="1"/>
</dbReference>
<gene>
    <name evidence="3" type="ORF">ABFB10_21990</name>
</gene>
<comment type="caution">
    <text evidence="3">The sequence shown here is derived from an EMBL/GenBank/DDBJ whole genome shotgun (WGS) entry which is preliminary data.</text>
</comment>
<dbReference type="EMBL" id="JBDNCH010000004">
    <property type="protein sequence ID" value="MEN9063259.1"/>
    <property type="molecule type" value="Genomic_DNA"/>
</dbReference>
<keyword evidence="4" id="KW-1185">Reference proteome</keyword>
<keyword evidence="1" id="KW-0472">Membrane</keyword>
<feature type="transmembrane region" description="Helical" evidence="1">
    <location>
        <begin position="15"/>
        <end position="42"/>
    </location>
</feature>
<feature type="domain" description="DUF112" evidence="2">
    <location>
        <begin position="15"/>
        <end position="431"/>
    </location>
</feature>
<dbReference type="Pfam" id="PF17645">
    <property type="entry name" value="Amdase"/>
    <property type="match status" value="1"/>
</dbReference>
<keyword evidence="1" id="KW-1133">Transmembrane helix</keyword>
<feature type="transmembrane region" description="Helical" evidence="1">
    <location>
        <begin position="136"/>
        <end position="154"/>
    </location>
</feature>
<reference evidence="3 4" key="1">
    <citation type="submission" date="2024-05" db="EMBL/GenBank/DDBJ databases">
        <title>Genome sequence of Ponticoccus litoralis KCCM 90028.</title>
        <authorList>
            <person name="Kim J.M."/>
            <person name="Lee J.K."/>
            <person name="Choi B.J."/>
            <person name="Bayburt H."/>
            <person name="Baek J.H."/>
            <person name="Jeon C.O."/>
        </authorList>
    </citation>
    <scope>NUCLEOTIDE SEQUENCE [LARGE SCALE GENOMIC DNA]</scope>
    <source>
        <strain evidence="3 4">KCCM 90028</strain>
    </source>
</reference>
<dbReference type="RefSeq" id="WP_347168357.1">
    <property type="nucleotide sequence ID" value="NZ_JBDNCH010000004.1"/>
</dbReference>
<dbReference type="AlphaFoldDB" id="A0AAW9SQ25"/>
<sequence length="730" mass="75346">MTDAFLHVLTAGMPWVVLGTMVGIFIGSIPGLSGAMIIALALPMTYFMDGADALLLLVAMYIGATTGGLISATLMRMPGTEAAIMTTLDGYPMAAGGHPARALGLGISASFVGGMFAWVVLAVLSPPLSHVAVKFGPYEIFAMVVVALSLIAAVSRGSLLNGLLAAAFGALVSLPGIDPVSGSLRMTFGWPALDNGLTLLPVILGTLVLSQLLEDSGSPKPVRKTSVEGTAVSIRLRDVFHYGWTYVRSSLIGTWIGILPGVGGTTASIAAYSVEKAVSKQPERFGTGAEEGIIAAESANNAGTVGSLVPLITLGIPGSVITAVLLGAMVIHNLSPGPLLFSQNAFIAYTVIGGALAANVVMLVVMRVATPMLAKLMYVNKAWLLPPIVVFCVIGAFSVSSRYFDVGVMLAFALVGFLMNRARIPTGPFIIAYILTPMAEENLRSGLVIYDGSFLPLLTRTGSGGLPCHRGGLDHLGPDKRGKGPQGPGAMNHLGLVVPPAEGAVPPEAAQMFPDCRFTAAGLGLREMSDAGYSGVIDAVAERAATLAAAGAGAVSLMGTSLSFFRGPEFNARLIETIAARGGVPVTTMTQSVIDALQALGMARVAVLTAYRDDVNRMLEDYLSSAGVAVVGLRSPGIRRIAEVKDLGPERLLTEAGALWQDAGEADGILISCGGLRMAGVGDPLRRRTGVPVVSSAEAGIWGAVRLLDPDLAGPAETVFKAPKGPDLHI</sequence>
<dbReference type="InterPro" id="IPR026286">
    <property type="entry name" value="MaiA/AMDase"/>
</dbReference>
<accession>A0AAW9SQ25</accession>
<keyword evidence="1" id="KW-0812">Transmembrane</keyword>
<organism evidence="3 4">
    <name type="scientific">Ponticoccus litoralis</name>
    <dbReference type="NCBI Taxonomy" id="422297"/>
    <lineage>
        <taxon>Bacteria</taxon>
        <taxon>Pseudomonadati</taxon>
        <taxon>Pseudomonadota</taxon>
        <taxon>Alphaproteobacteria</taxon>
        <taxon>Rhodobacterales</taxon>
        <taxon>Roseobacteraceae</taxon>
        <taxon>Ponticoccus</taxon>
    </lineage>
</organism>
<feature type="transmembrane region" description="Helical" evidence="1">
    <location>
        <begin position="308"/>
        <end position="334"/>
    </location>
</feature>
<name>A0AAW9SQ25_9RHOB</name>
<evidence type="ECO:0000256" key="1">
    <source>
        <dbReference type="SAM" id="Phobius"/>
    </source>
</evidence>
<evidence type="ECO:0000313" key="3">
    <source>
        <dbReference type="EMBL" id="MEN9063259.1"/>
    </source>
</evidence>
<dbReference type="InterPro" id="IPR053714">
    <property type="entry name" value="Iso_Racemase_Enz_sf"/>
</dbReference>
<dbReference type="PANTHER" id="PTHR35342">
    <property type="entry name" value="TRICARBOXYLIC TRANSPORT PROTEIN"/>
    <property type="match status" value="1"/>
</dbReference>
<feature type="transmembrane region" description="Helical" evidence="1">
    <location>
        <begin position="54"/>
        <end position="75"/>
    </location>
</feature>
<dbReference type="Proteomes" id="UP001428774">
    <property type="component" value="Unassembled WGS sequence"/>
</dbReference>
<dbReference type="Gene3D" id="3.40.50.12500">
    <property type="match status" value="1"/>
</dbReference>
<dbReference type="InterPro" id="IPR002823">
    <property type="entry name" value="DUF112_TM"/>
</dbReference>
<feature type="transmembrane region" description="Helical" evidence="1">
    <location>
        <begin position="252"/>
        <end position="274"/>
    </location>
</feature>
<feature type="transmembrane region" description="Helical" evidence="1">
    <location>
        <begin position="102"/>
        <end position="124"/>
    </location>
</feature>
<evidence type="ECO:0000259" key="2">
    <source>
        <dbReference type="Pfam" id="PF01970"/>
    </source>
</evidence>
<protein>
    <submittedName>
        <fullName evidence="3">Tripartite tricarboxylate transporter permease</fullName>
    </submittedName>
</protein>
<feature type="transmembrane region" description="Helical" evidence="1">
    <location>
        <begin position="160"/>
        <end position="180"/>
    </location>
</feature>